<evidence type="ECO:0008006" key="12">
    <source>
        <dbReference type="Google" id="ProtNLM"/>
    </source>
</evidence>
<dbReference type="SMART" id="SM00449">
    <property type="entry name" value="SPRY"/>
    <property type="match status" value="1"/>
</dbReference>
<evidence type="ECO:0000256" key="4">
    <source>
        <dbReference type="ARBA" id="ARBA00022833"/>
    </source>
</evidence>
<feature type="compositionally biased region" description="Polar residues" evidence="7">
    <location>
        <begin position="120"/>
        <end position="131"/>
    </location>
</feature>
<dbReference type="SMART" id="SM00184">
    <property type="entry name" value="RING"/>
    <property type="match status" value="1"/>
</dbReference>
<proteinExistence type="predicted"/>
<dbReference type="PROSITE" id="PS50188">
    <property type="entry name" value="B302_SPRY"/>
    <property type="match status" value="1"/>
</dbReference>
<dbReference type="InterPro" id="IPR017907">
    <property type="entry name" value="Znf_RING_CS"/>
</dbReference>
<dbReference type="GeneTree" id="ENSGT01150000286922"/>
<dbReference type="InterPro" id="IPR051051">
    <property type="entry name" value="E3_ubiq-ligase_TRIM/RNF"/>
</dbReference>
<dbReference type="Pfam" id="PF00622">
    <property type="entry name" value="SPRY"/>
    <property type="match status" value="1"/>
</dbReference>
<keyword evidence="2" id="KW-0479">Metal-binding</keyword>
<dbReference type="SUPFAM" id="SSF49899">
    <property type="entry name" value="Concanavalin A-like lectins/glucanases"/>
    <property type="match status" value="1"/>
</dbReference>
<sequence length="358" mass="41237">MALQGIQMDPKKLCCSICLDVLKDPVTIPCGHSYCMNCIRSHWDGEDQKHIYSCPQCRQMFRLRPDLKKNTPADITSVHHLQYFDDVTVAVSKTRDKLQDILKEDWIKTSPRPKDVSGLKIQSQRSENVPTLRSRFRKRKHDSRLETWSLREQDVSGSKTELRNVIDVNPPPTLSSAEPKTRAEFLQYSRHLTLDPNTANRWLLLSEGNKKATVDWTPKLTSDHHPDRFMEKWQVLSRESLTGRCYWEVEQRPPVDSIAVSYKDISRTGPESKFGCNDRSWTLENSYKCMFVHNSIKTLISGPPFSKIGVYLDHSAGILSFYRVSDTMTLIHRVQTTFTQPLYGGFRVTGSVELCELK</sequence>
<dbReference type="Gene3D" id="2.60.120.920">
    <property type="match status" value="1"/>
</dbReference>
<dbReference type="InterPro" id="IPR001870">
    <property type="entry name" value="B30.2/SPRY"/>
</dbReference>
<dbReference type="Pfam" id="PF13765">
    <property type="entry name" value="PRY"/>
    <property type="match status" value="1"/>
</dbReference>
<dbReference type="InterPro" id="IPR013320">
    <property type="entry name" value="ConA-like_dom_sf"/>
</dbReference>
<feature type="domain" description="B30.2/SPRY" evidence="9">
    <location>
        <begin position="172"/>
        <end position="358"/>
    </location>
</feature>
<dbReference type="SUPFAM" id="SSF57850">
    <property type="entry name" value="RING/U-box"/>
    <property type="match status" value="1"/>
</dbReference>
<dbReference type="InterPro" id="IPR043136">
    <property type="entry name" value="B30.2/SPRY_sf"/>
</dbReference>
<dbReference type="PROSITE" id="PS50089">
    <property type="entry name" value="ZF_RING_2"/>
    <property type="match status" value="1"/>
</dbReference>
<dbReference type="CDD" id="cd16040">
    <property type="entry name" value="SPRY_PRY_SNTX"/>
    <property type="match status" value="1"/>
</dbReference>
<dbReference type="Proteomes" id="UP000257200">
    <property type="component" value="Unplaced"/>
</dbReference>
<organism evidence="10 11">
    <name type="scientific">Acanthochromis polyacanthus</name>
    <name type="common">spiny chromis</name>
    <dbReference type="NCBI Taxonomy" id="80966"/>
    <lineage>
        <taxon>Eukaryota</taxon>
        <taxon>Metazoa</taxon>
        <taxon>Chordata</taxon>
        <taxon>Craniata</taxon>
        <taxon>Vertebrata</taxon>
        <taxon>Euteleostomi</taxon>
        <taxon>Actinopterygii</taxon>
        <taxon>Neopterygii</taxon>
        <taxon>Teleostei</taxon>
        <taxon>Neoteleostei</taxon>
        <taxon>Acanthomorphata</taxon>
        <taxon>Ovalentaria</taxon>
        <taxon>Pomacentridae</taxon>
        <taxon>Acanthochromis</taxon>
    </lineage>
</organism>
<evidence type="ECO:0000256" key="1">
    <source>
        <dbReference type="ARBA" id="ARBA00022588"/>
    </source>
</evidence>
<dbReference type="PROSITE" id="PS00518">
    <property type="entry name" value="ZF_RING_1"/>
    <property type="match status" value="1"/>
</dbReference>
<name>A0A3Q1GMA9_9TELE</name>
<evidence type="ECO:0000256" key="3">
    <source>
        <dbReference type="ARBA" id="ARBA00022771"/>
    </source>
</evidence>
<feature type="region of interest" description="Disordered" evidence="7">
    <location>
        <begin position="113"/>
        <end position="133"/>
    </location>
</feature>
<accession>A0A3Q1GMA9</accession>
<evidence type="ECO:0000256" key="5">
    <source>
        <dbReference type="ARBA" id="ARBA00022859"/>
    </source>
</evidence>
<protein>
    <recommendedName>
        <fullName evidence="12">RING-type domain-containing protein</fullName>
    </recommendedName>
</protein>
<evidence type="ECO:0000313" key="11">
    <source>
        <dbReference type="Proteomes" id="UP000257200"/>
    </source>
</evidence>
<evidence type="ECO:0000259" key="8">
    <source>
        <dbReference type="PROSITE" id="PS50089"/>
    </source>
</evidence>
<keyword evidence="5" id="KW-0391">Immunity</keyword>
<keyword evidence="1" id="KW-0399">Innate immunity</keyword>
<dbReference type="InParanoid" id="A0A3Q1GMA9"/>
<evidence type="ECO:0000256" key="2">
    <source>
        <dbReference type="ARBA" id="ARBA00022723"/>
    </source>
</evidence>
<keyword evidence="4" id="KW-0862">Zinc</keyword>
<dbReference type="InterPro" id="IPR001841">
    <property type="entry name" value="Znf_RING"/>
</dbReference>
<dbReference type="InterPro" id="IPR006574">
    <property type="entry name" value="PRY"/>
</dbReference>
<dbReference type="GO" id="GO:0045087">
    <property type="term" value="P:innate immune response"/>
    <property type="evidence" value="ECO:0007669"/>
    <property type="project" value="UniProtKB-KW"/>
</dbReference>
<evidence type="ECO:0000313" key="10">
    <source>
        <dbReference type="Ensembl" id="ENSAPOP00000018480.1"/>
    </source>
</evidence>
<evidence type="ECO:0000256" key="7">
    <source>
        <dbReference type="SAM" id="MobiDB-lite"/>
    </source>
</evidence>
<keyword evidence="11" id="KW-1185">Reference proteome</keyword>
<dbReference type="GO" id="GO:0005737">
    <property type="term" value="C:cytoplasm"/>
    <property type="evidence" value="ECO:0007669"/>
    <property type="project" value="UniProtKB-ARBA"/>
</dbReference>
<dbReference type="PANTHER" id="PTHR25465:SF5">
    <property type="entry name" value="E3 UBIQUITIN_ISG15 LIGASE TRIM25-RELATED"/>
    <property type="match status" value="1"/>
</dbReference>
<dbReference type="Ensembl" id="ENSAPOT00000028107.1">
    <property type="protein sequence ID" value="ENSAPOP00000018480.1"/>
    <property type="gene ID" value="ENSAPOG00000021827.1"/>
</dbReference>
<dbReference type="InterPro" id="IPR003877">
    <property type="entry name" value="SPRY_dom"/>
</dbReference>
<dbReference type="PRINTS" id="PR01407">
    <property type="entry name" value="BUTYPHLNCDUF"/>
</dbReference>
<feature type="domain" description="RING-type" evidence="8">
    <location>
        <begin position="15"/>
        <end position="58"/>
    </location>
</feature>
<dbReference type="PANTHER" id="PTHR25465">
    <property type="entry name" value="B-BOX DOMAIN CONTAINING"/>
    <property type="match status" value="1"/>
</dbReference>
<dbReference type="InterPro" id="IPR003879">
    <property type="entry name" value="Butyrophylin_SPRY"/>
</dbReference>
<dbReference type="SMART" id="SM00589">
    <property type="entry name" value="PRY"/>
    <property type="match status" value="1"/>
</dbReference>
<dbReference type="Pfam" id="PF15227">
    <property type="entry name" value="zf-C3HC4_4"/>
    <property type="match status" value="1"/>
</dbReference>
<dbReference type="Gene3D" id="3.30.40.10">
    <property type="entry name" value="Zinc/RING finger domain, C3HC4 (zinc finger)"/>
    <property type="match status" value="1"/>
</dbReference>
<reference evidence="10" key="1">
    <citation type="submission" date="2025-08" db="UniProtKB">
        <authorList>
            <consortium name="Ensembl"/>
        </authorList>
    </citation>
    <scope>IDENTIFICATION</scope>
</reference>
<keyword evidence="3 6" id="KW-0863">Zinc-finger</keyword>
<evidence type="ECO:0000256" key="6">
    <source>
        <dbReference type="PROSITE-ProRule" id="PRU00175"/>
    </source>
</evidence>
<reference evidence="10" key="2">
    <citation type="submission" date="2025-09" db="UniProtKB">
        <authorList>
            <consortium name="Ensembl"/>
        </authorList>
    </citation>
    <scope>IDENTIFICATION</scope>
</reference>
<dbReference type="AlphaFoldDB" id="A0A3Q1GMA9"/>
<dbReference type="GO" id="GO:0008270">
    <property type="term" value="F:zinc ion binding"/>
    <property type="evidence" value="ECO:0007669"/>
    <property type="project" value="UniProtKB-KW"/>
</dbReference>
<dbReference type="InterPro" id="IPR013083">
    <property type="entry name" value="Znf_RING/FYVE/PHD"/>
</dbReference>
<evidence type="ECO:0000259" key="9">
    <source>
        <dbReference type="PROSITE" id="PS50188"/>
    </source>
</evidence>